<dbReference type="SUPFAM" id="SSF54909">
    <property type="entry name" value="Dimeric alpha+beta barrel"/>
    <property type="match status" value="1"/>
</dbReference>
<reference evidence="3 5" key="2">
    <citation type="submission" date="2014-01" db="EMBL/GenBank/DDBJ databases">
        <title>Draft genome sequencing of Bacillus alcalophilus CGMCC 1.3604.</title>
        <authorList>
            <person name="Yang J."/>
            <person name="Diao L."/>
            <person name="Yang S."/>
        </authorList>
    </citation>
    <scope>NUCLEOTIDE SEQUENCE [LARGE SCALE GENOMIC DNA]</scope>
    <source>
        <strain evidence="3 5">CGMCC 1.3604</strain>
    </source>
</reference>
<evidence type="ECO:0000313" key="3">
    <source>
        <dbReference type="EMBL" id="THG91245.1"/>
    </source>
</evidence>
<proteinExistence type="predicted"/>
<keyword evidence="4" id="KW-1185">Reference proteome</keyword>
<dbReference type="EMBL" id="JALP01000079">
    <property type="protein sequence ID" value="THG91245.1"/>
    <property type="molecule type" value="Genomic_DNA"/>
</dbReference>
<dbReference type="Proteomes" id="UP000002754">
    <property type="component" value="Unassembled WGS sequence"/>
</dbReference>
<dbReference type="Proteomes" id="UP000297014">
    <property type="component" value="Unassembled WGS sequence"/>
</dbReference>
<feature type="domain" description="NIPSNAP" evidence="1">
    <location>
        <begin position="6"/>
        <end position="77"/>
    </location>
</feature>
<gene>
    <name evidence="3" type="ORF">AJ85_05805</name>
    <name evidence="2" type="ORF">BALCAV_0208830</name>
</gene>
<dbReference type="InterPro" id="IPR012577">
    <property type="entry name" value="NIPSNAP"/>
</dbReference>
<evidence type="ECO:0000313" key="4">
    <source>
        <dbReference type="Proteomes" id="UP000002754"/>
    </source>
</evidence>
<dbReference type="Gene3D" id="3.30.70.100">
    <property type="match status" value="1"/>
</dbReference>
<dbReference type="Pfam" id="PF07978">
    <property type="entry name" value="NIPSNAP"/>
    <property type="match status" value="1"/>
</dbReference>
<evidence type="ECO:0000313" key="2">
    <source>
        <dbReference type="EMBL" id="KGA97724.1"/>
    </source>
</evidence>
<protein>
    <submittedName>
        <fullName evidence="2">Cytoplasmic protein</fullName>
    </submittedName>
</protein>
<reference evidence="2 4" key="1">
    <citation type="journal article" date="2014" name="Genome Announc.">
        <title>Draft Genome Sequence of Bacillus alcalophilus AV1934, a Classic Alkaliphile Isolated from Human Feces in 1934.</title>
        <authorList>
            <person name="Attie O."/>
            <person name="Jayaprakash A."/>
            <person name="Shah H."/>
            <person name="Paulsen I.T."/>
            <person name="Morino M."/>
            <person name="Takahashi Y."/>
            <person name="Narumi I."/>
            <person name="Sachidanandam R."/>
            <person name="Satoh K."/>
            <person name="Ito M."/>
            <person name="Krulwich T.A."/>
        </authorList>
    </citation>
    <scope>NUCLEOTIDE SEQUENCE [LARGE SCALE GENOMIC DNA]</scope>
    <source>
        <strain evidence="2 4">AV1934</strain>
    </source>
</reference>
<dbReference type="OrthoDB" id="9816289at2"/>
<dbReference type="InterPro" id="IPR011008">
    <property type="entry name" value="Dimeric_a/b-barrel"/>
</dbReference>
<comment type="caution">
    <text evidence="2">The sequence shown here is derived from an EMBL/GenBank/DDBJ whole genome shotgun (WGS) entry which is preliminary data.</text>
</comment>
<sequence length="111" mass="13574">MFYRRKYYIVKNEFVEIFNQHFNETNLPNQLKHGARLIGRWMVPHNESTTEIFAIWEYDSQEKYQEIEANVRSNQEHVKRIIAWYDKHGGRDYVYNEYILEVKNEPLTSTL</sequence>
<dbReference type="eggNOG" id="COG1051">
    <property type="taxonomic scope" value="Bacteria"/>
</dbReference>
<dbReference type="EMBL" id="ALPT02000023">
    <property type="protein sequence ID" value="KGA97724.1"/>
    <property type="molecule type" value="Genomic_DNA"/>
</dbReference>
<accession>A0A094WIX9</accession>
<evidence type="ECO:0000313" key="5">
    <source>
        <dbReference type="Proteomes" id="UP000297014"/>
    </source>
</evidence>
<organism evidence="2 4">
    <name type="scientific">Alkalihalobacillus alcalophilus ATCC 27647 = CGMCC 1.3604</name>
    <dbReference type="NCBI Taxonomy" id="1218173"/>
    <lineage>
        <taxon>Bacteria</taxon>
        <taxon>Bacillati</taxon>
        <taxon>Bacillota</taxon>
        <taxon>Bacilli</taxon>
        <taxon>Bacillales</taxon>
        <taxon>Bacillaceae</taxon>
        <taxon>Alkalihalobacillus</taxon>
    </lineage>
</organism>
<dbReference type="RefSeq" id="WP_003321027.1">
    <property type="nucleotide sequence ID" value="NZ_ALPT02000023.1"/>
</dbReference>
<name>A0A094WIX9_ALKAL</name>
<dbReference type="STRING" id="1218173.BALCAV_0208830"/>
<dbReference type="AlphaFoldDB" id="A0A094WIX9"/>
<evidence type="ECO:0000259" key="1">
    <source>
        <dbReference type="Pfam" id="PF07978"/>
    </source>
</evidence>